<dbReference type="AlphaFoldDB" id="A0AAV6LZA3"/>
<feature type="region of interest" description="Disordered" evidence="1">
    <location>
        <begin position="26"/>
        <end position="49"/>
    </location>
</feature>
<evidence type="ECO:0000313" key="3">
    <source>
        <dbReference type="Proteomes" id="UP000685013"/>
    </source>
</evidence>
<accession>A0AAV6LZA3</accession>
<feature type="non-terminal residue" evidence="2">
    <location>
        <position position="1"/>
    </location>
</feature>
<evidence type="ECO:0000313" key="2">
    <source>
        <dbReference type="EMBL" id="KAG6572302.1"/>
    </source>
</evidence>
<reference evidence="2 3" key="1">
    <citation type="journal article" date="2021" name="Hortic Res">
        <title>The domestication of Cucurbita argyrosperma as revealed by the genome of its wild relative.</title>
        <authorList>
            <person name="Barrera-Redondo J."/>
            <person name="Sanchez-de la Vega G."/>
            <person name="Aguirre-Liguori J.A."/>
            <person name="Castellanos-Morales G."/>
            <person name="Gutierrez-Guerrero Y.T."/>
            <person name="Aguirre-Dugua X."/>
            <person name="Aguirre-Planter E."/>
            <person name="Tenaillon M.I."/>
            <person name="Lira-Saade R."/>
            <person name="Eguiarte L.E."/>
        </authorList>
    </citation>
    <scope>NUCLEOTIDE SEQUENCE [LARGE SCALE GENOMIC DNA]</scope>
    <source>
        <strain evidence="2">JBR-2021</strain>
    </source>
</reference>
<sequence>MDDYFSSIFSPNSHLYPSSLLFMEKNAGADGVDPPLEDSSAGAQQQEQSGWTDYLVDYSSPENAVCSSTGSCSWDPNSVGKAVFEDDDDALEDTATSPIHSTKVST</sequence>
<protein>
    <submittedName>
        <fullName evidence="2">Uncharacterized protein</fullName>
    </submittedName>
</protein>
<name>A0AAV6LZA3_9ROSI</name>
<dbReference type="Proteomes" id="UP000685013">
    <property type="component" value="Chromosome 19"/>
</dbReference>
<dbReference type="EMBL" id="JAGKQH010000019">
    <property type="protein sequence ID" value="KAG6572302.1"/>
    <property type="molecule type" value="Genomic_DNA"/>
</dbReference>
<organism evidence="2 3">
    <name type="scientific">Cucurbita argyrosperma subsp. sororia</name>
    <dbReference type="NCBI Taxonomy" id="37648"/>
    <lineage>
        <taxon>Eukaryota</taxon>
        <taxon>Viridiplantae</taxon>
        <taxon>Streptophyta</taxon>
        <taxon>Embryophyta</taxon>
        <taxon>Tracheophyta</taxon>
        <taxon>Spermatophyta</taxon>
        <taxon>Magnoliopsida</taxon>
        <taxon>eudicotyledons</taxon>
        <taxon>Gunneridae</taxon>
        <taxon>Pentapetalae</taxon>
        <taxon>rosids</taxon>
        <taxon>fabids</taxon>
        <taxon>Cucurbitales</taxon>
        <taxon>Cucurbitaceae</taxon>
        <taxon>Cucurbiteae</taxon>
        <taxon>Cucurbita</taxon>
    </lineage>
</organism>
<evidence type="ECO:0000256" key="1">
    <source>
        <dbReference type="SAM" id="MobiDB-lite"/>
    </source>
</evidence>
<proteinExistence type="predicted"/>
<gene>
    <name evidence="2" type="ORF">SDJN03_29030</name>
</gene>
<keyword evidence="3" id="KW-1185">Reference proteome</keyword>
<comment type="caution">
    <text evidence="2">The sequence shown here is derived from an EMBL/GenBank/DDBJ whole genome shotgun (WGS) entry which is preliminary data.</text>
</comment>
<feature type="compositionally biased region" description="Low complexity" evidence="1">
    <location>
        <begin position="39"/>
        <end position="49"/>
    </location>
</feature>